<evidence type="ECO:0000259" key="10">
    <source>
        <dbReference type="PROSITE" id="PS51012"/>
    </source>
</evidence>
<keyword evidence="7 9" id="KW-1133">Transmembrane helix</keyword>
<feature type="transmembrane region" description="Helical" evidence="9">
    <location>
        <begin position="106"/>
        <end position="131"/>
    </location>
</feature>
<dbReference type="PANTHER" id="PTHR30413">
    <property type="entry name" value="INNER MEMBRANE TRANSPORT PERMEASE"/>
    <property type="match status" value="1"/>
</dbReference>
<feature type="transmembrane region" description="Helical" evidence="9">
    <location>
        <begin position="65"/>
        <end position="86"/>
    </location>
</feature>
<evidence type="ECO:0000313" key="12">
    <source>
        <dbReference type="Proteomes" id="UP000755104"/>
    </source>
</evidence>
<comment type="subcellular location">
    <subcellularLocation>
        <location evidence="1 9">Cell inner membrane</location>
        <topology evidence="1 9">Multi-pass membrane protein</topology>
    </subcellularLocation>
</comment>
<evidence type="ECO:0000313" key="11">
    <source>
        <dbReference type="EMBL" id="MBX7483645.1"/>
    </source>
</evidence>
<feature type="transmembrane region" description="Helical" evidence="9">
    <location>
        <begin position="137"/>
        <end position="162"/>
    </location>
</feature>
<dbReference type="InterPro" id="IPR047817">
    <property type="entry name" value="ABC2_TM_bact-type"/>
</dbReference>
<protein>
    <recommendedName>
        <fullName evidence="9">Transport permease protein</fullName>
    </recommendedName>
</protein>
<reference evidence="11 12" key="1">
    <citation type="submission" date="2021-08" db="EMBL/GenBank/DDBJ databases">
        <title>Comparative Genomics Analysis of the Genus Qipengyuania Reveals Extensive Genetic Diversity and Metabolic Versatility, Including the Description of Fifteen Novel Species.</title>
        <authorList>
            <person name="Liu Y."/>
        </authorList>
    </citation>
    <scope>NUCLEOTIDE SEQUENCE [LARGE SCALE GENOMIC DNA]</scope>
    <source>
        <strain evidence="11 12">6D47A</strain>
    </source>
</reference>
<dbReference type="PROSITE" id="PS51012">
    <property type="entry name" value="ABC_TM2"/>
    <property type="match status" value="1"/>
</dbReference>
<dbReference type="PANTHER" id="PTHR30413:SF8">
    <property type="entry name" value="TRANSPORT PERMEASE PROTEIN"/>
    <property type="match status" value="1"/>
</dbReference>
<evidence type="ECO:0000256" key="2">
    <source>
        <dbReference type="ARBA" id="ARBA00007783"/>
    </source>
</evidence>
<dbReference type="EMBL" id="JAIGNO010000011">
    <property type="protein sequence ID" value="MBX7483645.1"/>
    <property type="molecule type" value="Genomic_DNA"/>
</dbReference>
<keyword evidence="4 9" id="KW-1003">Cell membrane</keyword>
<evidence type="ECO:0000256" key="4">
    <source>
        <dbReference type="ARBA" id="ARBA00022475"/>
    </source>
</evidence>
<keyword evidence="6 9" id="KW-0812">Transmembrane</keyword>
<keyword evidence="3 9" id="KW-0813">Transport</keyword>
<evidence type="ECO:0000256" key="3">
    <source>
        <dbReference type="ARBA" id="ARBA00022448"/>
    </source>
</evidence>
<evidence type="ECO:0000256" key="6">
    <source>
        <dbReference type="ARBA" id="ARBA00022692"/>
    </source>
</evidence>
<dbReference type="InterPro" id="IPR013525">
    <property type="entry name" value="ABC2_TM"/>
</dbReference>
<gene>
    <name evidence="11" type="ORF">K3174_14005</name>
</gene>
<organism evidence="11 12">
    <name type="scientific">Qipengyuania qiaonensis</name>
    <dbReference type="NCBI Taxonomy" id="2867240"/>
    <lineage>
        <taxon>Bacteria</taxon>
        <taxon>Pseudomonadati</taxon>
        <taxon>Pseudomonadota</taxon>
        <taxon>Alphaproteobacteria</taxon>
        <taxon>Sphingomonadales</taxon>
        <taxon>Erythrobacteraceae</taxon>
        <taxon>Qipengyuania</taxon>
    </lineage>
</organism>
<feature type="transmembrane region" description="Helical" evidence="9">
    <location>
        <begin position="34"/>
        <end position="53"/>
    </location>
</feature>
<comment type="caution">
    <text evidence="11">The sequence shown here is derived from an EMBL/GenBank/DDBJ whole genome shotgun (WGS) entry which is preliminary data.</text>
</comment>
<keyword evidence="8 9" id="KW-0472">Membrane</keyword>
<evidence type="ECO:0000256" key="9">
    <source>
        <dbReference type="RuleBase" id="RU361157"/>
    </source>
</evidence>
<evidence type="ECO:0000256" key="1">
    <source>
        <dbReference type="ARBA" id="ARBA00004429"/>
    </source>
</evidence>
<feature type="transmembrane region" description="Helical" evidence="9">
    <location>
        <begin position="174"/>
        <end position="192"/>
    </location>
</feature>
<dbReference type="PIRSF" id="PIRSF006648">
    <property type="entry name" value="DrrB"/>
    <property type="match status" value="1"/>
</dbReference>
<dbReference type="RefSeq" id="WP_221559659.1">
    <property type="nucleotide sequence ID" value="NZ_JAIGNO010000011.1"/>
</dbReference>
<keyword evidence="12" id="KW-1185">Reference proteome</keyword>
<dbReference type="Pfam" id="PF01061">
    <property type="entry name" value="ABC2_membrane"/>
    <property type="match status" value="1"/>
</dbReference>
<dbReference type="Proteomes" id="UP000755104">
    <property type="component" value="Unassembled WGS sequence"/>
</dbReference>
<evidence type="ECO:0000256" key="8">
    <source>
        <dbReference type="ARBA" id="ARBA00023136"/>
    </source>
</evidence>
<dbReference type="InterPro" id="IPR000412">
    <property type="entry name" value="ABC_2_transport"/>
</dbReference>
<proteinExistence type="inferred from homology"/>
<evidence type="ECO:0000256" key="7">
    <source>
        <dbReference type="ARBA" id="ARBA00022989"/>
    </source>
</evidence>
<name>A0ABS7JCG0_9SPHN</name>
<comment type="similarity">
    <text evidence="2 9">Belongs to the ABC-2 integral membrane protein family.</text>
</comment>
<feature type="transmembrane region" description="Helical" evidence="9">
    <location>
        <begin position="227"/>
        <end position="244"/>
    </location>
</feature>
<accession>A0ABS7JCG0</accession>
<keyword evidence="5" id="KW-0997">Cell inner membrane</keyword>
<feature type="domain" description="ABC transmembrane type-2" evidence="10">
    <location>
        <begin position="33"/>
        <end position="251"/>
    </location>
</feature>
<evidence type="ECO:0000256" key="5">
    <source>
        <dbReference type="ARBA" id="ARBA00022519"/>
    </source>
</evidence>
<sequence>MTNDRRDRINHWKDVVALLVSRDFRGRYQHARIGALWALVSPLLFLTVFYFLFGHVLDLGIENYASFAFIGILVWNWTQSSLMSAVTSMSANPGLVAQPGFPLGTLPVVSVVAAFLNLLIALPLLVILTVIEGVAPTAAYLALPLVVAVQFFFTLALCFVIAALNVALRDVEQILPVLLQLGYYVTPIFYSLSNIPDALQPYFRLNPMVTVITSYRDIVLRGIWPDWASLGMVLFGSLLLLWFGQSYFQRARQSFLEEL</sequence>
<dbReference type="PRINTS" id="PR00164">
    <property type="entry name" value="ABC2TRNSPORT"/>
</dbReference>